<protein>
    <submittedName>
        <fullName evidence="1">Uncharacterized protein</fullName>
    </submittedName>
</protein>
<comment type="caution">
    <text evidence="1">The sequence shown here is derived from an EMBL/GenBank/DDBJ whole genome shotgun (WGS) entry which is preliminary data.</text>
</comment>
<proteinExistence type="predicted"/>
<sequence length="168" mass="17121">MSFLKLLMAVPDSAVTMKSLLQLNVPGNQFDVEGLDKIVGDMIDGSLLSFNKLSTGALQAAAIVTFNGNPSAAETIVVANLTFTAVAGAPSAFEFQIGETAAETAANFTAALNATTEIAGIVQATVLSQVVTLTSVQPGKSGNGLQLLEGLTNVVLTQSFANGSDGDQ</sequence>
<dbReference type="AlphaFoldDB" id="A0A0F9EZV3"/>
<gene>
    <name evidence="1" type="ORF">LCGC14_2091860</name>
</gene>
<dbReference type="EMBL" id="LAZR01025495">
    <property type="protein sequence ID" value="KKL71741.1"/>
    <property type="molecule type" value="Genomic_DNA"/>
</dbReference>
<evidence type="ECO:0000313" key="1">
    <source>
        <dbReference type="EMBL" id="KKL71741.1"/>
    </source>
</evidence>
<feature type="non-terminal residue" evidence="1">
    <location>
        <position position="168"/>
    </location>
</feature>
<reference evidence="1" key="1">
    <citation type="journal article" date="2015" name="Nature">
        <title>Complex archaea that bridge the gap between prokaryotes and eukaryotes.</title>
        <authorList>
            <person name="Spang A."/>
            <person name="Saw J.H."/>
            <person name="Jorgensen S.L."/>
            <person name="Zaremba-Niedzwiedzka K."/>
            <person name="Martijn J."/>
            <person name="Lind A.E."/>
            <person name="van Eijk R."/>
            <person name="Schleper C."/>
            <person name="Guy L."/>
            <person name="Ettema T.J."/>
        </authorList>
    </citation>
    <scope>NUCLEOTIDE SEQUENCE</scope>
</reference>
<accession>A0A0F9EZV3</accession>
<name>A0A0F9EZV3_9ZZZZ</name>
<organism evidence="1">
    <name type="scientific">marine sediment metagenome</name>
    <dbReference type="NCBI Taxonomy" id="412755"/>
    <lineage>
        <taxon>unclassified sequences</taxon>
        <taxon>metagenomes</taxon>
        <taxon>ecological metagenomes</taxon>
    </lineage>
</organism>